<accession>A0ABD3V9C7</accession>
<feature type="compositionally biased region" description="Polar residues" evidence="2">
    <location>
        <begin position="215"/>
        <end position="251"/>
    </location>
</feature>
<feature type="coiled-coil region" evidence="1">
    <location>
        <begin position="316"/>
        <end position="362"/>
    </location>
</feature>
<dbReference type="Pfam" id="PF13873">
    <property type="entry name" value="Myb_DNA-bind_5"/>
    <property type="match status" value="1"/>
</dbReference>
<evidence type="ECO:0000256" key="1">
    <source>
        <dbReference type="SAM" id="Coils"/>
    </source>
</evidence>
<feature type="domain" description="Myb/SANT-like DNA-binding" evidence="3">
    <location>
        <begin position="12"/>
        <end position="88"/>
    </location>
</feature>
<protein>
    <recommendedName>
        <fullName evidence="3">Myb/SANT-like DNA-binding domain-containing protein</fullName>
    </recommendedName>
</protein>
<organism evidence="4 5">
    <name type="scientific">Sinanodonta woodiana</name>
    <name type="common">Chinese pond mussel</name>
    <name type="synonym">Anodonta woodiana</name>
    <dbReference type="NCBI Taxonomy" id="1069815"/>
    <lineage>
        <taxon>Eukaryota</taxon>
        <taxon>Metazoa</taxon>
        <taxon>Spiralia</taxon>
        <taxon>Lophotrochozoa</taxon>
        <taxon>Mollusca</taxon>
        <taxon>Bivalvia</taxon>
        <taxon>Autobranchia</taxon>
        <taxon>Heteroconchia</taxon>
        <taxon>Palaeoheterodonta</taxon>
        <taxon>Unionida</taxon>
        <taxon>Unionoidea</taxon>
        <taxon>Unionidae</taxon>
        <taxon>Unioninae</taxon>
        <taxon>Sinanodonta</taxon>
    </lineage>
</organism>
<evidence type="ECO:0000313" key="5">
    <source>
        <dbReference type="Proteomes" id="UP001634394"/>
    </source>
</evidence>
<evidence type="ECO:0000256" key="2">
    <source>
        <dbReference type="SAM" id="MobiDB-lite"/>
    </source>
</evidence>
<proteinExistence type="predicted"/>
<dbReference type="Proteomes" id="UP001634394">
    <property type="component" value="Unassembled WGS sequence"/>
</dbReference>
<evidence type="ECO:0000313" key="4">
    <source>
        <dbReference type="EMBL" id="KAL3857478.1"/>
    </source>
</evidence>
<dbReference type="PANTHER" id="PTHR23098:SF16">
    <property type="entry name" value="REGULATORY PROTEIN ZESTE"/>
    <property type="match status" value="1"/>
</dbReference>
<keyword evidence="1" id="KW-0175">Coiled coil</keyword>
<keyword evidence="5" id="KW-1185">Reference proteome</keyword>
<gene>
    <name evidence="4" type="ORF">ACJMK2_012146</name>
</gene>
<feature type="region of interest" description="Disordered" evidence="2">
    <location>
        <begin position="214"/>
        <end position="258"/>
    </location>
</feature>
<comment type="caution">
    <text evidence="4">The sequence shown here is derived from an EMBL/GenBank/DDBJ whole genome shotgun (WGS) entry which is preliminary data.</text>
</comment>
<name>A0ABD3V9C7_SINWO</name>
<dbReference type="InterPro" id="IPR028002">
    <property type="entry name" value="Myb_DNA-bind_5"/>
</dbReference>
<sequence length="376" mass="42600">MTQELLRMALKRKPNWLDEERALLVEEYRKRKDILKAKYSRNVTTAMKKKAWEEICDIINTANPNVPRSIKDVQKKWENLCNTAKHELSGKVRPRSSTSGEGIQNSLHLSDISMKVFTIMCEDPTSLSGLDQSRDTSDPDVIDLDPPVQPSVYVDVDPINVCNSGKRSHTSDEDESVHVTNKEGDMYLERKSPSNNVQIAEQFQQFQVFKKESLQPHSNSQNIASIDSDATYNPIPCTSENKQESSTSPTIEHSRSFQTRKRLVPIAPKQTPVLIAAKTVTSVHPYSSPHTVDRQYLNASASEGPSALSRTPGPSIISLKREVLQLEKEKLKLEMEKLEVEKEKLHMEKSKLNLEISKLKIELQSYGVKVDNNDFE</sequence>
<reference evidence="4 5" key="1">
    <citation type="submission" date="2024-11" db="EMBL/GenBank/DDBJ databases">
        <title>Chromosome-level genome assembly of the freshwater bivalve Anodonta woodiana.</title>
        <authorList>
            <person name="Chen X."/>
        </authorList>
    </citation>
    <scope>NUCLEOTIDE SEQUENCE [LARGE SCALE GENOMIC DNA]</scope>
    <source>
        <strain evidence="4">MN2024</strain>
        <tissue evidence="4">Gills</tissue>
    </source>
</reference>
<dbReference type="PANTHER" id="PTHR23098">
    <property type="entry name" value="AGAP001331-PA-RELATED"/>
    <property type="match status" value="1"/>
</dbReference>
<evidence type="ECO:0000259" key="3">
    <source>
        <dbReference type="Pfam" id="PF13873"/>
    </source>
</evidence>
<dbReference type="AlphaFoldDB" id="A0ABD3V9C7"/>
<dbReference type="EMBL" id="JBJQND010000013">
    <property type="protein sequence ID" value="KAL3857478.1"/>
    <property type="molecule type" value="Genomic_DNA"/>
</dbReference>